<comment type="caution">
    <text evidence="2">The sequence shown here is derived from an EMBL/GenBank/DDBJ whole genome shotgun (WGS) entry which is preliminary data.</text>
</comment>
<keyword evidence="3" id="KW-1185">Reference proteome</keyword>
<feature type="signal peptide" evidence="1">
    <location>
        <begin position="1"/>
        <end position="18"/>
    </location>
</feature>
<name>A0A368W6I3_9BACL</name>
<feature type="chain" id="PRO_5038332794" description="Lipoprotein" evidence="1">
    <location>
        <begin position="19"/>
        <end position="146"/>
    </location>
</feature>
<dbReference type="OrthoDB" id="2607309at2"/>
<evidence type="ECO:0000256" key="1">
    <source>
        <dbReference type="SAM" id="SignalP"/>
    </source>
</evidence>
<evidence type="ECO:0000313" key="3">
    <source>
        <dbReference type="Proteomes" id="UP000252415"/>
    </source>
</evidence>
<dbReference type="Proteomes" id="UP000252415">
    <property type="component" value="Unassembled WGS sequence"/>
</dbReference>
<reference evidence="2 3" key="1">
    <citation type="submission" date="2018-07" db="EMBL/GenBank/DDBJ databases">
        <title>Genomic Encyclopedia of Type Strains, Phase III (KMG-III): the genomes of soil and plant-associated and newly described type strains.</title>
        <authorList>
            <person name="Whitman W."/>
        </authorList>
    </citation>
    <scope>NUCLEOTIDE SEQUENCE [LARGE SCALE GENOMIC DNA]</scope>
    <source>
        <strain evidence="2 3">CECT 7506</strain>
    </source>
</reference>
<protein>
    <recommendedName>
        <fullName evidence="4">Lipoprotein</fullName>
    </recommendedName>
</protein>
<accession>A0A368W6I3</accession>
<evidence type="ECO:0008006" key="4">
    <source>
        <dbReference type="Google" id="ProtNLM"/>
    </source>
</evidence>
<sequence>MIKRSVAMLMLSIMLLTAGCGIIEDVGQTVNFATETTEYLQSLTDFGQDMNALAEQAMTDLDARTDLKERLLALKEQVQQYGALQVPDYAKELHQSISEYNATLQQGLDQALTNIEQGRAVFESTGIPDTINKINELLNQINQLAP</sequence>
<dbReference type="RefSeq" id="WP_114379163.1">
    <property type="nucleotide sequence ID" value="NZ_QPJD01000003.1"/>
</dbReference>
<dbReference type="Pfam" id="PF19903">
    <property type="entry name" value="DUF6376"/>
    <property type="match status" value="1"/>
</dbReference>
<dbReference type="InterPro" id="IPR045956">
    <property type="entry name" value="DUF6376"/>
</dbReference>
<gene>
    <name evidence="2" type="ORF">DFP97_103353</name>
</gene>
<dbReference type="PROSITE" id="PS51257">
    <property type="entry name" value="PROKAR_LIPOPROTEIN"/>
    <property type="match status" value="1"/>
</dbReference>
<dbReference type="EMBL" id="QPJD01000003">
    <property type="protein sequence ID" value="RCW50332.1"/>
    <property type="molecule type" value="Genomic_DNA"/>
</dbReference>
<organism evidence="2 3">
    <name type="scientific">Paenibacillus prosopidis</name>
    <dbReference type="NCBI Taxonomy" id="630520"/>
    <lineage>
        <taxon>Bacteria</taxon>
        <taxon>Bacillati</taxon>
        <taxon>Bacillota</taxon>
        <taxon>Bacilli</taxon>
        <taxon>Bacillales</taxon>
        <taxon>Paenibacillaceae</taxon>
        <taxon>Paenibacillus</taxon>
    </lineage>
</organism>
<proteinExistence type="predicted"/>
<evidence type="ECO:0000313" key="2">
    <source>
        <dbReference type="EMBL" id="RCW50332.1"/>
    </source>
</evidence>
<dbReference type="AlphaFoldDB" id="A0A368W6I3"/>
<keyword evidence="1" id="KW-0732">Signal</keyword>